<feature type="signal peptide" evidence="7">
    <location>
        <begin position="1"/>
        <end position="26"/>
    </location>
</feature>
<evidence type="ECO:0000256" key="4">
    <source>
        <dbReference type="ARBA" id="ARBA00023121"/>
    </source>
</evidence>
<protein>
    <recommendedName>
        <fullName evidence="6">Non-specific lipid-transfer protein</fullName>
    </recommendedName>
</protein>
<evidence type="ECO:0000259" key="8">
    <source>
        <dbReference type="SMART" id="SM00499"/>
    </source>
</evidence>
<evidence type="ECO:0000256" key="2">
    <source>
        <dbReference type="ARBA" id="ARBA00009748"/>
    </source>
</evidence>
<dbReference type="PRINTS" id="PR00382">
    <property type="entry name" value="LIPIDTRNSFER"/>
</dbReference>
<dbReference type="AlphaFoldDB" id="A0A8K0MJK4"/>
<keyword evidence="3 6" id="KW-0813">Transport</keyword>
<dbReference type="InterPro" id="IPR016140">
    <property type="entry name" value="Bifunc_inhib/LTP/seed_store"/>
</dbReference>
<proteinExistence type="inferred from homology"/>
<organism evidence="9 10">
    <name type="scientific">Rhamnella rubrinervis</name>
    <dbReference type="NCBI Taxonomy" id="2594499"/>
    <lineage>
        <taxon>Eukaryota</taxon>
        <taxon>Viridiplantae</taxon>
        <taxon>Streptophyta</taxon>
        <taxon>Embryophyta</taxon>
        <taxon>Tracheophyta</taxon>
        <taxon>Spermatophyta</taxon>
        <taxon>Magnoliopsida</taxon>
        <taxon>eudicotyledons</taxon>
        <taxon>Gunneridae</taxon>
        <taxon>Pentapetalae</taxon>
        <taxon>rosids</taxon>
        <taxon>fabids</taxon>
        <taxon>Rosales</taxon>
        <taxon>Rhamnaceae</taxon>
        <taxon>rhamnoid group</taxon>
        <taxon>Rhamneae</taxon>
        <taxon>Rhamnella</taxon>
    </lineage>
</organism>
<evidence type="ECO:0000256" key="5">
    <source>
        <dbReference type="ARBA" id="ARBA00023157"/>
    </source>
</evidence>
<dbReference type="Pfam" id="PF00234">
    <property type="entry name" value="Tryp_alpha_amyl"/>
    <property type="match status" value="1"/>
</dbReference>
<evidence type="ECO:0000256" key="1">
    <source>
        <dbReference type="ARBA" id="ARBA00003211"/>
    </source>
</evidence>
<accession>A0A8K0MJK4</accession>
<evidence type="ECO:0000313" key="9">
    <source>
        <dbReference type="EMBL" id="KAF3447965.1"/>
    </source>
</evidence>
<dbReference type="Proteomes" id="UP000796880">
    <property type="component" value="Unassembled WGS sequence"/>
</dbReference>
<reference evidence="9" key="1">
    <citation type="submission" date="2020-03" db="EMBL/GenBank/DDBJ databases">
        <title>A high-quality chromosome-level genome assembly of a woody plant with both climbing and erect habits, Rhamnella rubrinervis.</title>
        <authorList>
            <person name="Lu Z."/>
            <person name="Yang Y."/>
            <person name="Zhu X."/>
            <person name="Sun Y."/>
        </authorList>
    </citation>
    <scope>NUCLEOTIDE SEQUENCE</scope>
    <source>
        <strain evidence="9">BYM</strain>
        <tissue evidence="9">Leaf</tissue>
    </source>
</reference>
<keyword evidence="4 6" id="KW-0446">Lipid-binding</keyword>
<dbReference type="OrthoDB" id="1890443at2759"/>
<evidence type="ECO:0000313" key="10">
    <source>
        <dbReference type="Proteomes" id="UP000796880"/>
    </source>
</evidence>
<gene>
    <name evidence="9" type="ORF">FNV43_RR08672</name>
</gene>
<name>A0A8K0MJK4_9ROSA</name>
<dbReference type="GO" id="GO:0008289">
    <property type="term" value="F:lipid binding"/>
    <property type="evidence" value="ECO:0007669"/>
    <property type="project" value="UniProtKB-KW"/>
</dbReference>
<dbReference type="Gene3D" id="1.10.110.10">
    <property type="entry name" value="Plant lipid-transfer and hydrophobic proteins"/>
    <property type="match status" value="1"/>
</dbReference>
<dbReference type="SMART" id="SM00499">
    <property type="entry name" value="AAI"/>
    <property type="match status" value="1"/>
</dbReference>
<keyword evidence="10" id="KW-1185">Reference proteome</keyword>
<dbReference type="PROSITE" id="PS00597">
    <property type="entry name" value="PLANT_LTP"/>
    <property type="match status" value="1"/>
</dbReference>
<evidence type="ECO:0000256" key="3">
    <source>
        <dbReference type="ARBA" id="ARBA00022448"/>
    </source>
</evidence>
<keyword evidence="7" id="KW-0732">Signal</keyword>
<comment type="function">
    <text evidence="1 6">Plant non-specific lipid-transfer proteins transfer phospholipids as well as galactolipids across membranes. May play a role in wax or cutin deposition in the cell walls of expanding epidermal cells and certain secretory tissues.</text>
</comment>
<keyword evidence="5" id="KW-1015">Disulfide bond</keyword>
<dbReference type="CDD" id="cd01960">
    <property type="entry name" value="nsLTP1"/>
    <property type="match status" value="1"/>
</dbReference>
<evidence type="ECO:0000256" key="6">
    <source>
        <dbReference type="RuleBase" id="RU000628"/>
    </source>
</evidence>
<dbReference type="EMBL" id="VOIH02000004">
    <property type="protein sequence ID" value="KAF3447965.1"/>
    <property type="molecule type" value="Genomic_DNA"/>
</dbReference>
<dbReference type="SUPFAM" id="SSF47699">
    <property type="entry name" value="Bifunctional inhibitor/lipid-transfer protein/seed storage 2S albumin"/>
    <property type="match status" value="1"/>
</dbReference>
<dbReference type="PANTHER" id="PTHR33076">
    <property type="entry name" value="NON-SPECIFIC LIPID-TRANSFER PROTEIN 2-RELATED"/>
    <property type="match status" value="1"/>
</dbReference>
<dbReference type="InterPro" id="IPR000528">
    <property type="entry name" value="Plant_nsLTP"/>
</dbReference>
<feature type="chain" id="PRO_5035438463" description="Non-specific lipid-transfer protein" evidence="7">
    <location>
        <begin position="27"/>
        <end position="117"/>
    </location>
</feature>
<evidence type="ECO:0000256" key="7">
    <source>
        <dbReference type="SAM" id="SignalP"/>
    </source>
</evidence>
<dbReference type="InterPro" id="IPR036312">
    <property type="entry name" value="Bifun_inhib/LTP/seed_sf"/>
</dbReference>
<sequence length="117" mass="11843">MASSMIVKLVSMVVMCMVLGAPVTQAITCGQVTGSLAQCINYLRNGGAVPPGCCSGIRSLNSAAKTTADRRAACNCLKQASNGIPGINYGFAAGLPGKCGVNIPYKISPSTNCASVK</sequence>
<comment type="caution">
    <text evidence="9">The sequence shown here is derived from an EMBL/GenBank/DDBJ whole genome shotgun (WGS) entry which is preliminary data.</text>
</comment>
<dbReference type="FunFam" id="1.10.110.10:FF:000002">
    <property type="entry name" value="Non-specific lipid-transfer protein"/>
    <property type="match status" value="1"/>
</dbReference>
<feature type="domain" description="Bifunctional inhibitor/plant lipid transfer protein/seed storage helical" evidence="8">
    <location>
        <begin position="29"/>
        <end position="113"/>
    </location>
</feature>
<comment type="similarity">
    <text evidence="2 6">Belongs to the plant LTP family.</text>
</comment>
<dbReference type="GO" id="GO:0006869">
    <property type="term" value="P:lipid transport"/>
    <property type="evidence" value="ECO:0007669"/>
    <property type="project" value="InterPro"/>
</dbReference>